<comment type="similarity">
    <text evidence="4 19">Belongs to the MurCDEF family.</text>
</comment>
<keyword evidence="24" id="KW-1185">Reference proteome</keyword>
<feature type="binding site" evidence="19">
    <location>
        <begin position="119"/>
        <end position="125"/>
    </location>
    <ligand>
        <name>ATP</name>
        <dbReference type="ChEBI" id="CHEBI:30616"/>
    </ligand>
</feature>
<dbReference type="SUPFAM" id="SSF53244">
    <property type="entry name" value="MurD-like peptide ligases, peptide-binding domain"/>
    <property type="match status" value="1"/>
</dbReference>
<dbReference type="InterPro" id="IPR005762">
    <property type="entry name" value="MurD"/>
</dbReference>
<organism evidence="23 24">
    <name type="scientific">Dialister invisus DSM 15470</name>
    <dbReference type="NCBI Taxonomy" id="592028"/>
    <lineage>
        <taxon>Bacteria</taxon>
        <taxon>Bacillati</taxon>
        <taxon>Bacillota</taxon>
        <taxon>Negativicutes</taxon>
        <taxon>Veillonellales</taxon>
        <taxon>Veillonellaceae</taxon>
        <taxon>Dialister</taxon>
    </lineage>
</organism>
<dbReference type="Gene3D" id="3.90.190.20">
    <property type="entry name" value="Mur ligase, C-terminal domain"/>
    <property type="match status" value="1"/>
</dbReference>
<evidence type="ECO:0000256" key="10">
    <source>
        <dbReference type="ARBA" id="ARBA00022741"/>
    </source>
</evidence>
<dbReference type="EMBL" id="ACIM02000001">
    <property type="protein sequence ID" value="EEW96138.1"/>
    <property type="molecule type" value="Genomic_DNA"/>
</dbReference>
<gene>
    <name evidence="19 23" type="primary">murD</name>
    <name evidence="23" type="ORF">GCWU000321_00075</name>
</gene>
<dbReference type="GO" id="GO:0051301">
    <property type="term" value="P:cell division"/>
    <property type="evidence" value="ECO:0007669"/>
    <property type="project" value="UniProtKB-KW"/>
</dbReference>
<comment type="catalytic activity">
    <reaction evidence="18 19 20">
        <text>UDP-N-acetyl-alpha-D-muramoyl-L-alanine + D-glutamate + ATP = UDP-N-acetyl-alpha-D-muramoyl-L-alanyl-D-glutamate + ADP + phosphate + H(+)</text>
        <dbReference type="Rhea" id="RHEA:16429"/>
        <dbReference type="ChEBI" id="CHEBI:15378"/>
        <dbReference type="ChEBI" id="CHEBI:29986"/>
        <dbReference type="ChEBI" id="CHEBI:30616"/>
        <dbReference type="ChEBI" id="CHEBI:43474"/>
        <dbReference type="ChEBI" id="CHEBI:83898"/>
        <dbReference type="ChEBI" id="CHEBI:83900"/>
        <dbReference type="ChEBI" id="CHEBI:456216"/>
        <dbReference type="EC" id="6.3.2.9"/>
    </reaction>
</comment>
<evidence type="ECO:0000256" key="7">
    <source>
        <dbReference type="ARBA" id="ARBA00022490"/>
    </source>
</evidence>
<keyword evidence="11 19" id="KW-0067">ATP-binding</keyword>
<dbReference type="eggNOG" id="COG0771">
    <property type="taxonomic scope" value="Bacteria"/>
</dbReference>
<evidence type="ECO:0000256" key="13">
    <source>
        <dbReference type="ARBA" id="ARBA00022984"/>
    </source>
</evidence>
<dbReference type="GO" id="GO:0008764">
    <property type="term" value="F:UDP-N-acetylmuramoylalanine-D-glutamate ligase activity"/>
    <property type="evidence" value="ECO:0007669"/>
    <property type="project" value="UniProtKB-UniRule"/>
</dbReference>
<feature type="domain" description="Mur ligase central" evidence="22">
    <location>
        <begin position="117"/>
        <end position="295"/>
    </location>
</feature>
<evidence type="ECO:0000256" key="20">
    <source>
        <dbReference type="RuleBase" id="RU003664"/>
    </source>
</evidence>
<dbReference type="GO" id="GO:0004326">
    <property type="term" value="F:tetrahydrofolylpolyglutamate synthase activity"/>
    <property type="evidence" value="ECO:0007669"/>
    <property type="project" value="InterPro"/>
</dbReference>
<keyword evidence="13 19" id="KW-0573">Peptidoglycan synthesis</keyword>
<dbReference type="PANTHER" id="PTHR43692">
    <property type="entry name" value="UDP-N-ACETYLMURAMOYLALANINE--D-GLUTAMATE LIGASE"/>
    <property type="match status" value="1"/>
</dbReference>
<dbReference type="PANTHER" id="PTHR43692:SF1">
    <property type="entry name" value="UDP-N-ACETYLMURAMOYLALANINE--D-GLUTAMATE LIGASE"/>
    <property type="match status" value="1"/>
</dbReference>
<evidence type="ECO:0000256" key="1">
    <source>
        <dbReference type="ARBA" id="ARBA00002734"/>
    </source>
</evidence>
<dbReference type="Pfam" id="PF21799">
    <property type="entry name" value="MurD-like_N"/>
    <property type="match status" value="1"/>
</dbReference>
<dbReference type="SUPFAM" id="SSF53623">
    <property type="entry name" value="MurD-like peptide ligases, catalytic domain"/>
    <property type="match status" value="1"/>
</dbReference>
<dbReference type="Pfam" id="PF08245">
    <property type="entry name" value="Mur_ligase_M"/>
    <property type="match status" value="1"/>
</dbReference>
<keyword evidence="10 19" id="KW-0547">Nucleotide-binding</keyword>
<dbReference type="GO" id="GO:0008360">
    <property type="term" value="P:regulation of cell shape"/>
    <property type="evidence" value="ECO:0007669"/>
    <property type="project" value="UniProtKB-KW"/>
</dbReference>
<comment type="subcellular location">
    <subcellularLocation>
        <location evidence="2 19 20">Cytoplasm</location>
    </subcellularLocation>
</comment>
<evidence type="ECO:0000256" key="14">
    <source>
        <dbReference type="ARBA" id="ARBA00023306"/>
    </source>
</evidence>
<dbReference type="HOGENOM" id="CLU_032540_0_0_9"/>
<evidence type="ECO:0000256" key="16">
    <source>
        <dbReference type="ARBA" id="ARBA00030398"/>
    </source>
</evidence>
<evidence type="ECO:0000256" key="2">
    <source>
        <dbReference type="ARBA" id="ARBA00004496"/>
    </source>
</evidence>
<feature type="domain" description="Mur ligase C-terminal" evidence="21">
    <location>
        <begin position="318"/>
        <end position="432"/>
    </location>
</feature>
<evidence type="ECO:0000256" key="17">
    <source>
        <dbReference type="ARBA" id="ARBA00032324"/>
    </source>
</evidence>
<dbReference type="Pfam" id="PF02875">
    <property type="entry name" value="Mur_ligase_C"/>
    <property type="match status" value="1"/>
</dbReference>
<dbReference type="GO" id="GO:0005737">
    <property type="term" value="C:cytoplasm"/>
    <property type="evidence" value="ECO:0007669"/>
    <property type="project" value="UniProtKB-SubCell"/>
</dbReference>
<evidence type="ECO:0000256" key="6">
    <source>
        <dbReference type="ARBA" id="ARBA00015655"/>
    </source>
</evidence>
<dbReference type="InterPro" id="IPR013221">
    <property type="entry name" value="Mur_ligase_cen"/>
</dbReference>
<sequence>MFLFEAVKVKNVLVIGAGISGLGAAHVLLRHECNVIVSDLKDNIKDKKEKEILQSFGVVFEFGMQSVELLDGIDTVVVSPVISAENIVVMEAFKRRIPVISEIELAYRVTKAPILAVTGTNGKTTTTTLLGSMIGHSSIPFAVAGNLGISLSREAELVAEDGVIAAEVSSFQLEFIKDFCPKAAVILNITPDHIERHHTMERYVAAKARIFENMGKDNCLLLNAEDEYTPILMKKAKNTTVCLFSISRDVEEGACLNGADLVIKRRGKVLKVAGIDELQLTGNQNYQNVLAAAFLAYEGGIPLEAIHDGIIEFKGLPHRIEFVRELDGVSYYNDSKATNTDAAIKGMETFNRPIILIAGGYDKHTKLDKFMKTVKARVKCLILLGNAAARFKDEAEKAGIKTIVLADDMRGAVEKGKSIACSGDVVLLSPACSSFDMYANYEARGFDFKKIVNRLK</sequence>
<dbReference type="SUPFAM" id="SSF51984">
    <property type="entry name" value="MurCD N-terminal domain"/>
    <property type="match status" value="1"/>
</dbReference>
<dbReference type="Proteomes" id="UP000004736">
    <property type="component" value="Unassembled WGS sequence"/>
</dbReference>
<evidence type="ECO:0000256" key="12">
    <source>
        <dbReference type="ARBA" id="ARBA00022960"/>
    </source>
</evidence>
<evidence type="ECO:0000256" key="18">
    <source>
        <dbReference type="ARBA" id="ARBA00047632"/>
    </source>
</evidence>
<reference evidence="23" key="1">
    <citation type="submission" date="2009-09" db="EMBL/GenBank/DDBJ databases">
        <authorList>
            <person name="Weinstock G."/>
            <person name="Sodergren E."/>
            <person name="Clifton S."/>
            <person name="Fulton L."/>
            <person name="Fulton B."/>
            <person name="Courtney L."/>
            <person name="Fronick C."/>
            <person name="Harrison M."/>
            <person name="Strong C."/>
            <person name="Farmer C."/>
            <person name="Delahaunty K."/>
            <person name="Markovic C."/>
            <person name="Hall O."/>
            <person name="Minx P."/>
            <person name="Tomlinson C."/>
            <person name="Mitreva M."/>
            <person name="Nelson J."/>
            <person name="Hou S."/>
            <person name="Wollam A."/>
            <person name="Pepin K.H."/>
            <person name="Johnson M."/>
            <person name="Bhonagiri V."/>
            <person name="Nash W.E."/>
            <person name="Warren W."/>
            <person name="Chinwalla A."/>
            <person name="Mardis E.R."/>
            <person name="Wilson R.K."/>
        </authorList>
    </citation>
    <scope>NUCLEOTIDE SEQUENCE [LARGE SCALE GENOMIC DNA]</scope>
    <source>
        <strain evidence="23">DSM 15470</strain>
    </source>
</reference>
<evidence type="ECO:0000259" key="21">
    <source>
        <dbReference type="Pfam" id="PF02875"/>
    </source>
</evidence>
<dbReference type="HAMAP" id="MF_00639">
    <property type="entry name" value="MurD"/>
    <property type="match status" value="1"/>
</dbReference>
<evidence type="ECO:0000313" key="24">
    <source>
        <dbReference type="Proteomes" id="UP000004736"/>
    </source>
</evidence>
<dbReference type="STRING" id="592028.GCWU000321_00075"/>
<dbReference type="Gene3D" id="3.40.1190.10">
    <property type="entry name" value="Mur-like, catalytic domain"/>
    <property type="match status" value="1"/>
</dbReference>
<evidence type="ECO:0000256" key="8">
    <source>
        <dbReference type="ARBA" id="ARBA00022598"/>
    </source>
</evidence>
<evidence type="ECO:0000256" key="11">
    <source>
        <dbReference type="ARBA" id="ARBA00022840"/>
    </source>
</evidence>
<keyword evidence="9 19" id="KW-0132">Cell division</keyword>
<dbReference type="AlphaFoldDB" id="C9LL52"/>
<dbReference type="Gene3D" id="3.40.50.720">
    <property type="entry name" value="NAD(P)-binding Rossmann-like Domain"/>
    <property type="match status" value="1"/>
</dbReference>
<comment type="pathway">
    <text evidence="3 19 20">Cell wall biogenesis; peptidoglycan biosynthesis.</text>
</comment>
<evidence type="ECO:0000256" key="3">
    <source>
        <dbReference type="ARBA" id="ARBA00004752"/>
    </source>
</evidence>
<evidence type="ECO:0000313" key="23">
    <source>
        <dbReference type="EMBL" id="EEW96138.1"/>
    </source>
</evidence>
<dbReference type="InterPro" id="IPR036565">
    <property type="entry name" value="Mur-like_cat_sf"/>
</dbReference>
<accession>C9LL52</accession>
<evidence type="ECO:0000259" key="22">
    <source>
        <dbReference type="Pfam" id="PF08245"/>
    </source>
</evidence>
<keyword evidence="8 19" id="KW-0436">Ligase</keyword>
<dbReference type="GO" id="GO:0071555">
    <property type="term" value="P:cell wall organization"/>
    <property type="evidence" value="ECO:0007669"/>
    <property type="project" value="UniProtKB-KW"/>
</dbReference>
<dbReference type="InterPro" id="IPR004101">
    <property type="entry name" value="Mur_ligase_C"/>
</dbReference>
<evidence type="ECO:0000256" key="15">
    <source>
        <dbReference type="ARBA" id="ARBA00023316"/>
    </source>
</evidence>
<dbReference type="UniPathway" id="UPA00219"/>
<name>C9LL52_9FIRM</name>
<keyword evidence="12 19" id="KW-0133">Cell shape</keyword>
<keyword evidence="14 19" id="KW-0131">Cell cycle</keyword>
<proteinExistence type="inferred from homology"/>
<evidence type="ECO:0000256" key="9">
    <source>
        <dbReference type="ARBA" id="ARBA00022618"/>
    </source>
</evidence>
<dbReference type="GO" id="GO:0009252">
    <property type="term" value="P:peptidoglycan biosynthetic process"/>
    <property type="evidence" value="ECO:0007669"/>
    <property type="project" value="UniProtKB-UniRule"/>
</dbReference>
<comment type="function">
    <text evidence="1 19 20">Cell wall formation. Catalyzes the addition of glutamate to the nucleotide precursor UDP-N-acetylmuramoyl-L-alanine (UMA).</text>
</comment>
<dbReference type="InterPro" id="IPR018109">
    <property type="entry name" value="Folylpolyglutamate_synth_CS"/>
</dbReference>
<evidence type="ECO:0000256" key="19">
    <source>
        <dbReference type="HAMAP-Rule" id="MF_00639"/>
    </source>
</evidence>
<dbReference type="PROSITE" id="PS01011">
    <property type="entry name" value="FOLYLPOLYGLU_SYNT_1"/>
    <property type="match status" value="1"/>
</dbReference>
<comment type="caution">
    <text evidence="23">The sequence shown here is derived from an EMBL/GenBank/DDBJ whole genome shotgun (WGS) entry which is preliminary data.</text>
</comment>
<dbReference type="InterPro" id="IPR036615">
    <property type="entry name" value="Mur_ligase_C_dom_sf"/>
</dbReference>
<dbReference type="EC" id="6.3.2.9" evidence="5 19"/>
<dbReference type="NCBIfam" id="TIGR01087">
    <property type="entry name" value="murD"/>
    <property type="match status" value="1"/>
</dbReference>
<protein>
    <recommendedName>
        <fullName evidence="6 19">UDP-N-acetylmuramoylalanine--D-glutamate ligase</fullName>
        <ecNumber evidence="5 19">6.3.2.9</ecNumber>
    </recommendedName>
    <alternativeName>
        <fullName evidence="17 19">D-glutamic acid-adding enzyme</fullName>
    </alternativeName>
    <alternativeName>
        <fullName evidence="16 19">UDP-N-acetylmuramoyl-L-alanyl-D-glutamate synthetase</fullName>
    </alternativeName>
</protein>
<keyword evidence="15 19" id="KW-0961">Cell wall biogenesis/degradation</keyword>
<evidence type="ECO:0000256" key="4">
    <source>
        <dbReference type="ARBA" id="ARBA00010416"/>
    </source>
</evidence>
<keyword evidence="7 19" id="KW-0963">Cytoplasm</keyword>
<evidence type="ECO:0000256" key="5">
    <source>
        <dbReference type="ARBA" id="ARBA00012212"/>
    </source>
</evidence>
<dbReference type="GO" id="GO:0005524">
    <property type="term" value="F:ATP binding"/>
    <property type="evidence" value="ECO:0007669"/>
    <property type="project" value="UniProtKB-UniRule"/>
</dbReference>